<evidence type="ECO:0000313" key="6">
    <source>
        <dbReference type="Proteomes" id="UP000831019"/>
    </source>
</evidence>
<evidence type="ECO:0000256" key="4">
    <source>
        <dbReference type="SAM" id="MobiDB-lite"/>
    </source>
</evidence>
<keyword evidence="6" id="KW-1185">Reference proteome</keyword>
<evidence type="ECO:0000256" key="1">
    <source>
        <dbReference type="ARBA" id="ARBA00022737"/>
    </source>
</evidence>
<accession>A0ABY3ZPJ2</accession>
<name>A0ABY3ZPJ2_9RHOB</name>
<dbReference type="InterPro" id="IPR011990">
    <property type="entry name" value="TPR-like_helical_dom_sf"/>
</dbReference>
<geneLocation type="plasmid" evidence="5 6">
    <name>pDSM109990_a</name>
</geneLocation>
<keyword evidence="5" id="KW-0378">Hydrolase</keyword>
<gene>
    <name evidence="5" type="primary">bepA_3</name>
    <name evidence="5" type="ORF">DSM109990_03464</name>
</gene>
<dbReference type="GO" id="GO:0008233">
    <property type="term" value="F:peptidase activity"/>
    <property type="evidence" value="ECO:0007669"/>
    <property type="project" value="UniProtKB-KW"/>
</dbReference>
<keyword evidence="5" id="KW-0645">Protease</keyword>
<evidence type="ECO:0000256" key="2">
    <source>
        <dbReference type="ARBA" id="ARBA00022803"/>
    </source>
</evidence>
<dbReference type="EMBL" id="CP085145">
    <property type="protein sequence ID" value="UOA16580.1"/>
    <property type="molecule type" value="Genomic_DNA"/>
</dbReference>
<dbReference type="Pfam" id="PF13432">
    <property type="entry name" value="TPR_16"/>
    <property type="match status" value="1"/>
</dbReference>
<protein>
    <submittedName>
        <fullName evidence="5">Beta-barrel assembly-enhancing protease</fullName>
        <ecNumber evidence="5">3.4.-.-</ecNumber>
    </submittedName>
</protein>
<dbReference type="InterPro" id="IPR051685">
    <property type="entry name" value="Ycf3/AcsC/BcsC/TPR_MFPF"/>
</dbReference>
<feature type="region of interest" description="Disordered" evidence="4">
    <location>
        <begin position="44"/>
        <end position="65"/>
    </location>
</feature>
<feature type="repeat" description="TPR" evidence="3">
    <location>
        <begin position="89"/>
        <end position="122"/>
    </location>
</feature>
<keyword evidence="2 3" id="KW-0802">TPR repeat</keyword>
<feature type="repeat" description="TPR" evidence="3">
    <location>
        <begin position="123"/>
        <end position="156"/>
    </location>
</feature>
<feature type="repeat" description="TPR" evidence="3">
    <location>
        <begin position="55"/>
        <end position="88"/>
    </location>
</feature>
<dbReference type="SUPFAM" id="SSF48452">
    <property type="entry name" value="TPR-like"/>
    <property type="match status" value="1"/>
</dbReference>
<keyword evidence="1" id="KW-0677">Repeat</keyword>
<dbReference type="Proteomes" id="UP000831019">
    <property type="component" value="Plasmid pDSM109990_a"/>
</dbReference>
<dbReference type="PANTHER" id="PTHR44943">
    <property type="entry name" value="CELLULOSE SYNTHASE OPERON PROTEIN C"/>
    <property type="match status" value="1"/>
</dbReference>
<proteinExistence type="predicted"/>
<dbReference type="Gene3D" id="1.25.40.10">
    <property type="entry name" value="Tetratricopeptide repeat domain"/>
    <property type="match status" value="1"/>
</dbReference>
<sequence>MSMPPFKYDFSQLEIKLPFPKSLLRPLGALLLAVSVSACTVPTEQSRPASDAGPASSSLRLAQATAKSGDHQTAARLFENIVEEEPESVSALLGLGDSYSRLGQQNRAAAVLNRAHELDNRNVEVLSVLGRVHLSQHQAETALANYNKALKIDRSNISAITGKGVALDTLSRHAEAQEAYQSGLSQYPANYVLRNNYALSLALSGQQTKSIAILQELVRDPVVAPHVRDNLAMVYGLAGRENDARATLALDLEASQIEENMGIYRALRRMLGEGKKIGALVYA</sequence>
<dbReference type="PANTHER" id="PTHR44943:SF8">
    <property type="entry name" value="TPR REPEAT-CONTAINING PROTEIN MJ0263"/>
    <property type="match status" value="1"/>
</dbReference>
<dbReference type="EC" id="3.4.-.-" evidence="5"/>
<dbReference type="GO" id="GO:0006508">
    <property type="term" value="P:proteolysis"/>
    <property type="evidence" value="ECO:0007669"/>
    <property type="project" value="UniProtKB-KW"/>
</dbReference>
<dbReference type="InterPro" id="IPR019734">
    <property type="entry name" value="TPR_rpt"/>
</dbReference>
<evidence type="ECO:0000313" key="5">
    <source>
        <dbReference type="EMBL" id="UOA16580.1"/>
    </source>
</evidence>
<dbReference type="Pfam" id="PF14559">
    <property type="entry name" value="TPR_19"/>
    <property type="match status" value="1"/>
</dbReference>
<keyword evidence="5" id="KW-0614">Plasmid</keyword>
<evidence type="ECO:0000256" key="3">
    <source>
        <dbReference type="PROSITE-ProRule" id="PRU00339"/>
    </source>
</evidence>
<dbReference type="SMART" id="SM00028">
    <property type="entry name" value="TPR"/>
    <property type="match status" value="4"/>
</dbReference>
<organism evidence="5 6">
    <name type="scientific">Sulfitobacter dubius</name>
    <dbReference type="NCBI Taxonomy" id="218673"/>
    <lineage>
        <taxon>Bacteria</taxon>
        <taxon>Pseudomonadati</taxon>
        <taxon>Pseudomonadota</taxon>
        <taxon>Alphaproteobacteria</taxon>
        <taxon>Rhodobacterales</taxon>
        <taxon>Roseobacteraceae</taxon>
        <taxon>Sulfitobacter</taxon>
    </lineage>
</organism>
<dbReference type="PROSITE" id="PS50005">
    <property type="entry name" value="TPR"/>
    <property type="match status" value="3"/>
</dbReference>
<reference evidence="6" key="1">
    <citation type="journal article" date="2022" name="Microorganisms">
        <title>Beyond the ABCs#Discovery of Three New Plasmid Types in Rhodobacterales (RepQ, RepY, RepW).</title>
        <authorList>
            <person name="Freese H.M."/>
            <person name="Ringel V."/>
            <person name="Overmann J."/>
            <person name="Petersen J."/>
        </authorList>
    </citation>
    <scope>NUCLEOTIDE SEQUENCE [LARGE SCALE GENOMIC DNA]</scope>
    <source>
        <strain evidence="6">DSM 109990</strain>
        <plasmid evidence="6">pDSM109990_a</plasmid>
    </source>
</reference>